<keyword evidence="4" id="KW-1185">Reference proteome</keyword>
<dbReference type="SUPFAM" id="SSF55154">
    <property type="entry name" value="CYTH-like phosphatases"/>
    <property type="match status" value="1"/>
</dbReference>
<dbReference type="InterPro" id="IPR038186">
    <property type="entry name" value="CHAD_dom_sf"/>
</dbReference>
<dbReference type="Pfam" id="PF05235">
    <property type="entry name" value="CHAD"/>
    <property type="match status" value="1"/>
</dbReference>
<dbReference type="InterPro" id="IPR033469">
    <property type="entry name" value="CYTH-like_dom_sf"/>
</dbReference>
<proteinExistence type="predicted"/>
<dbReference type="CDD" id="cd07756">
    <property type="entry name" value="CYTH-like_Pase_CHAD"/>
    <property type="match status" value="1"/>
</dbReference>
<dbReference type="RefSeq" id="WP_094605260.1">
    <property type="nucleotide sequence ID" value="NZ_CP155573.1"/>
</dbReference>
<feature type="domain" description="CHAD" evidence="2">
    <location>
        <begin position="226"/>
        <end position="509"/>
    </location>
</feature>
<dbReference type="Pfam" id="PF01928">
    <property type="entry name" value="CYTH"/>
    <property type="match status" value="1"/>
</dbReference>
<dbReference type="InterPro" id="IPR007899">
    <property type="entry name" value="CHAD_dom"/>
</dbReference>
<dbReference type="Proteomes" id="UP000216752">
    <property type="component" value="Chromosome"/>
</dbReference>
<dbReference type="Gene3D" id="2.40.320.10">
    <property type="entry name" value="Hypothetical Protein Pfu-838710-001"/>
    <property type="match status" value="1"/>
</dbReference>
<evidence type="ECO:0000313" key="4">
    <source>
        <dbReference type="Proteomes" id="UP000216752"/>
    </source>
</evidence>
<dbReference type="EMBL" id="CP155573">
    <property type="protein sequence ID" value="XFO64253.1"/>
    <property type="molecule type" value="Genomic_DNA"/>
</dbReference>
<evidence type="ECO:0008006" key="5">
    <source>
        <dbReference type="Google" id="ProtNLM"/>
    </source>
</evidence>
<gene>
    <name evidence="3" type="ORF">SPSIL_003430</name>
</gene>
<dbReference type="PROSITE" id="PS51708">
    <property type="entry name" value="CHAD"/>
    <property type="match status" value="1"/>
</dbReference>
<organism evidence="3 4">
    <name type="scientific">Sporomusa silvacetica DSM 10669</name>
    <dbReference type="NCBI Taxonomy" id="1123289"/>
    <lineage>
        <taxon>Bacteria</taxon>
        <taxon>Bacillati</taxon>
        <taxon>Bacillota</taxon>
        <taxon>Negativicutes</taxon>
        <taxon>Selenomonadales</taxon>
        <taxon>Sporomusaceae</taxon>
        <taxon>Sporomusa</taxon>
    </lineage>
</organism>
<protein>
    <recommendedName>
        <fullName evidence="5">Triphosphatase</fullName>
    </recommendedName>
</protein>
<dbReference type="SMART" id="SM01118">
    <property type="entry name" value="CYTH"/>
    <property type="match status" value="1"/>
</dbReference>
<feature type="domain" description="CYTH" evidence="1">
    <location>
        <begin position="3"/>
        <end position="207"/>
    </location>
</feature>
<dbReference type="SMART" id="SM00880">
    <property type="entry name" value="CHAD"/>
    <property type="match status" value="1"/>
</dbReference>
<evidence type="ECO:0000259" key="2">
    <source>
        <dbReference type="PROSITE" id="PS51708"/>
    </source>
</evidence>
<accession>A0ABZ3IFR1</accession>
<dbReference type="PROSITE" id="PS51707">
    <property type="entry name" value="CYTH"/>
    <property type="match status" value="1"/>
</dbReference>
<reference evidence="3" key="1">
    <citation type="submission" date="2024-05" db="EMBL/GenBank/DDBJ databases">
        <title>Isolation and characterization of Sporomusa carbonis sp. nov., a carboxydotrophic hydrogenogen in the genus of Sporomusa isolated from a charcoal burning pile.</title>
        <authorList>
            <person name="Boeer T."/>
            <person name="Rosenbaum F."/>
            <person name="Eysell L."/>
            <person name="Mueller V."/>
            <person name="Daniel R."/>
            <person name="Poehlein A."/>
        </authorList>
    </citation>
    <scope>NUCLEOTIDE SEQUENCE [LARGE SCALE GENOMIC DNA]</scope>
    <source>
        <strain evidence="3">DSM 10669</strain>
    </source>
</reference>
<evidence type="ECO:0000259" key="1">
    <source>
        <dbReference type="PROSITE" id="PS51707"/>
    </source>
</evidence>
<dbReference type="InterPro" id="IPR039013">
    <property type="entry name" value="YgiF"/>
</dbReference>
<evidence type="ECO:0000313" key="3">
    <source>
        <dbReference type="EMBL" id="XFO64253.1"/>
    </source>
</evidence>
<name>A0ABZ3IFR1_9FIRM</name>
<dbReference type="PANTHER" id="PTHR39569">
    <property type="entry name" value="INORGANIC TRIPHOSPHATASE"/>
    <property type="match status" value="1"/>
</dbReference>
<dbReference type="PANTHER" id="PTHR39569:SF1">
    <property type="entry name" value="INORGANIC TRIPHOSPHATASE"/>
    <property type="match status" value="1"/>
</dbReference>
<dbReference type="InterPro" id="IPR023577">
    <property type="entry name" value="CYTH_domain"/>
</dbReference>
<sequence>MSNTEAELKLRLADPACLNTLLNSSLLKELSTQPVYTQLLDTTYYDTPDQRLLKSRLSYRLRLADSKWTATVKADGTSDGGLHQRAEYNMEVANPLPTLTPFMLTDIGARLTAAVGEMPLEPIFRTRFERHILNITTPDGSSIELALDDGEILAGDKQQKLLELELELKAGQPQSLIWLGAALAEEFPLLPEQDSKLSRAAILSGIADGLGQDKPLPSPLKKSSGSQPAHQVLRQLIIYNLHAIIRAQQAYLANPDGIEAVHDFRVALRRLRALVQLVKPLLPNEEYAAWQTKLTTWSYKLAHVRDLDVFSLIWDEITCAVTNILPHQASKRALTTLVADKCQSARASLYTEIATGQCTPVLLGLWSFIENCPAQAATNPQPTCKKFVLERLTYWLARFLKQGDELNINDLTAAHELRIASKRLRYTLESLAPILPDNTRLLTKRLEQLQDLLGQIQDTAFTPQLLQELVKASASRLTHHDAGLITGWQLARATAAMENWDTAWTKVKKAAAKAKKLKLLEDADINKRSPEL</sequence>
<dbReference type="Gene3D" id="1.40.20.10">
    <property type="entry name" value="CHAD domain"/>
    <property type="match status" value="1"/>
</dbReference>